<dbReference type="AlphaFoldDB" id="A0A061RJ12"/>
<proteinExistence type="predicted"/>
<reference evidence="3" key="1">
    <citation type="submission" date="2014-05" db="EMBL/GenBank/DDBJ databases">
        <title>The transcriptome of the halophilic microalga Tetraselmis sp. GSL018 isolated from the Great Salt Lake, Utah.</title>
        <authorList>
            <person name="Jinkerson R.E."/>
            <person name="D'Adamo S."/>
            <person name="Posewitz M.C."/>
        </authorList>
    </citation>
    <scope>NUCLEOTIDE SEQUENCE</scope>
    <source>
        <strain evidence="3">GSL018</strain>
    </source>
</reference>
<name>A0A061RJ12_9CHLO</name>
<gene>
    <name evidence="3" type="ORF">TSPGSL018_3473</name>
</gene>
<dbReference type="InterPro" id="IPR043472">
    <property type="entry name" value="Macro_dom-like"/>
</dbReference>
<dbReference type="InterPro" id="IPR002589">
    <property type="entry name" value="Macro_dom"/>
</dbReference>
<dbReference type="SUPFAM" id="SSF52949">
    <property type="entry name" value="Macro domain-like"/>
    <property type="match status" value="1"/>
</dbReference>
<dbReference type="CDD" id="cd02908">
    <property type="entry name" value="Macro_OAADPr_deacetylase"/>
    <property type="match status" value="1"/>
</dbReference>
<sequence>MGPEQIMSICLGPGSTLVIAKGDLTRWSAENGAIVNAANSRLLGGSGVDGAIHRRAGPKLLALCKQVPEVEPGVRCPVGEARLTSGETGLEVQHVIHTVGPIYHQETDPASKLESCYRNSLNLANENRIERVAFPAISCGIFGYPIYEAAQVAIKACREHVGGVKEVVFVLFEDNVMDAWMSAVEMHLEHDSIKTDSIPDLKEVNRDEEPIESAPDIAIQEYGLRDKEPPEYANHSTNSWRPRRMRMQQSNSNIIAPLDSGYKTTSKESLVESCSAKSE</sequence>
<dbReference type="SMART" id="SM00506">
    <property type="entry name" value="A1pp"/>
    <property type="match status" value="1"/>
</dbReference>
<evidence type="ECO:0000256" key="1">
    <source>
        <dbReference type="SAM" id="MobiDB-lite"/>
    </source>
</evidence>
<organism evidence="3">
    <name type="scientific">Tetraselmis sp. GSL018</name>
    <dbReference type="NCBI Taxonomy" id="582737"/>
    <lineage>
        <taxon>Eukaryota</taxon>
        <taxon>Viridiplantae</taxon>
        <taxon>Chlorophyta</taxon>
        <taxon>core chlorophytes</taxon>
        <taxon>Chlorodendrophyceae</taxon>
        <taxon>Chlorodendrales</taxon>
        <taxon>Chlorodendraceae</taxon>
        <taxon>Tetraselmis</taxon>
    </lineage>
</organism>
<dbReference type="Pfam" id="PF01661">
    <property type="entry name" value="Macro"/>
    <property type="match status" value="1"/>
</dbReference>
<dbReference type="EMBL" id="GBEZ01015421">
    <property type="protein sequence ID" value="JAC70739.1"/>
    <property type="molecule type" value="Transcribed_RNA"/>
</dbReference>
<feature type="domain" description="Macro" evidence="2">
    <location>
        <begin position="4"/>
        <end position="188"/>
    </location>
</feature>
<accession>A0A061RJ12</accession>
<feature type="region of interest" description="Disordered" evidence="1">
    <location>
        <begin position="225"/>
        <end position="279"/>
    </location>
</feature>
<dbReference type="PANTHER" id="PTHR11106">
    <property type="entry name" value="GANGLIOSIDE INDUCED DIFFERENTIATION ASSOCIATED PROTEIN 2-RELATED"/>
    <property type="match status" value="1"/>
</dbReference>
<evidence type="ECO:0000259" key="2">
    <source>
        <dbReference type="PROSITE" id="PS51154"/>
    </source>
</evidence>
<dbReference type="Gene3D" id="3.40.220.10">
    <property type="entry name" value="Leucine Aminopeptidase, subunit E, domain 1"/>
    <property type="match status" value="1"/>
</dbReference>
<dbReference type="PANTHER" id="PTHR11106:SF27">
    <property type="entry name" value="MACRO DOMAIN-CONTAINING PROTEIN"/>
    <property type="match status" value="1"/>
</dbReference>
<evidence type="ECO:0000313" key="3">
    <source>
        <dbReference type="EMBL" id="JAC70739.1"/>
    </source>
</evidence>
<dbReference type="PROSITE" id="PS51154">
    <property type="entry name" value="MACRO"/>
    <property type="match status" value="1"/>
</dbReference>
<protein>
    <submittedName>
        <fullName evidence="3">Appr-1-p processing enzyme family protein</fullName>
    </submittedName>
</protein>